<dbReference type="KEGG" id="ter:Tery_4396"/>
<accession>Q10WJ0</accession>
<sequence>MTRIIILIRIPASGKSTLAMKIVSRYSQYQLIFTNAICAKLFSDRAIQELWLKAWQQ</sequence>
<proteinExistence type="predicted"/>
<dbReference type="HOGENOM" id="CLU_2995384_0_0_3"/>
<protein>
    <submittedName>
        <fullName evidence="1">Uncharacterized protein</fullName>
    </submittedName>
</protein>
<dbReference type="eggNOG" id="COG4639">
    <property type="taxonomic scope" value="Bacteria"/>
</dbReference>
<dbReference type="OrthoDB" id="484613at2"/>
<reference evidence="1" key="1">
    <citation type="submission" date="2006-06" db="EMBL/GenBank/DDBJ databases">
        <title>Complete sequence of Trichodesmium erythraeum IMS101.</title>
        <authorList>
            <consortium name="US DOE Joint Genome Institute"/>
            <person name="Copeland A."/>
            <person name="Lucas S."/>
            <person name="Lapidus A."/>
            <person name="Barry K."/>
            <person name="Detter J.C."/>
            <person name="Glavina del Rio T."/>
            <person name="Hammon N."/>
            <person name="Israni S."/>
            <person name="Dalin E."/>
            <person name="Tice H."/>
            <person name="Pitluck S."/>
            <person name="Kiss H."/>
            <person name="Munk A.C."/>
            <person name="Brettin T."/>
            <person name="Bruce D."/>
            <person name="Han C."/>
            <person name="Tapia R."/>
            <person name="Gilna P."/>
            <person name="Schmutz J."/>
            <person name="Larimer F."/>
            <person name="Land M."/>
            <person name="Hauser L."/>
            <person name="Kyrpides N."/>
            <person name="Kim E."/>
            <person name="Richardson P."/>
        </authorList>
    </citation>
    <scope>NUCLEOTIDE SEQUENCE [LARGE SCALE GENOMIC DNA]</scope>
    <source>
        <strain evidence="1">IMS101</strain>
    </source>
</reference>
<dbReference type="AlphaFoldDB" id="Q10WJ0"/>
<organism evidence="1">
    <name type="scientific">Trichodesmium erythraeum (strain IMS101)</name>
    <dbReference type="NCBI Taxonomy" id="203124"/>
    <lineage>
        <taxon>Bacteria</taxon>
        <taxon>Bacillati</taxon>
        <taxon>Cyanobacteriota</taxon>
        <taxon>Cyanophyceae</taxon>
        <taxon>Oscillatoriophycideae</taxon>
        <taxon>Oscillatoriales</taxon>
        <taxon>Microcoleaceae</taxon>
        <taxon>Trichodesmium</taxon>
    </lineage>
</organism>
<dbReference type="Gene3D" id="3.40.50.300">
    <property type="entry name" value="P-loop containing nucleotide triphosphate hydrolases"/>
    <property type="match status" value="1"/>
</dbReference>
<name>Q10WJ0_TRIEI</name>
<gene>
    <name evidence="1" type="ordered locus">Tery_4396</name>
</gene>
<dbReference type="RefSeq" id="WP_011613710.1">
    <property type="nucleotide sequence ID" value="NC_008312.1"/>
</dbReference>
<evidence type="ECO:0000313" key="1">
    <source>
        <dbReference type="EMBL" id="ABG53384.1"/>
    </source>
</evidence>
<dbReference type="EMBL" id="CP000393">
    <property type="protein sequence ID" value="ABG53384.1"/>
    <property type="molecule type" value="Genomic_DNA"/>
</dbReference>
<dbReference type="InterPro" id="IPR027417">
    <property type="entry name" value="P-loop_NTPase"/>
</dbReference>